<dbReference type="EMBL" id="JBBPBN010000015">
    <property type="protein sequence ID" value="KAK9022215.1"/>
    <property type="molecule type" value="Genomic_DNA"/>
</dbReference>
<proteinExistence type="predicted"/>
<accession>A0ABR2SAD8</accession>
<comment type="caution">
    <text evidence="1">The sequence shown here is derived from an EMBL/GenBank/DDBJ whole genome shotgun (WGS) entry which is preliminary data.</text>
</comment>
<dbReference type="Proteomes" id="UP001396334">
    <property type="component" value="Unassembled WGS sequence"/>
</dbReference>
<evidence type="ECO:0000313" key="2">
    <source>
        <dbReference type="Proteomes" id="UP001396334"/>
    </source>
</evidence>
<reference evidence="1 2" key="1">
    <citation type="journal article" date="2024" name="G3 (Bethesda)">
        <title>Genome assembly of Hibiscus sabdariffa L. provides insights into metabolisms of medicinal natural products.</title>
        <authorList>
            <person name="Kim T."/>
        </authorList>
    </citation>
    <scope>NUCLEOTIDE SEQUENCE [LARGE SCALE GENOMIC DNA]</scope>
    <source>
        <strain evidence="1">TK-2024</strain>
        <tissue evidence="1">Old leaves</tissue>
    </source>
</reference>
<sequence>MLKAEHQKPCKMSQYQKLYVSGFKIFDRTAGISSDKRLLPWTTRNKGDRKQTTQEIRTRLKAPGDPGTLKAKYQGLELFEHSDKIRVHPKKPVAKAVCRNFTTFYTVTYPIAIRQQRDQIS</sequence>
<keyword evidence="2" id="KW-1185">Reference proteome</keyword>
<organism evidence="1 2">
    <name type="scientific">Hibiscus sabdariffa</name>
    <name type="common">roselle</name>
    <dbReference type="NCBI Taxonomy" id="183260"/>
    <lineage>
        <taxon>Eukaryota</taxon>
        <taxon>Viridiplantae</taxon>
        <taxon>Streptophyta</taxon>
        <taxon>Embryophyta</taxon>
        <taxon>Tracheophyta</taxon>
        <taxon>Spermatophyta</taxon>
        <taxon>Magnoliopsida</taxon>
        <taxon>eudicotyledons</taxon>
        <taxon>Gunneridae</taxon>
        <taxon>Pentapetalae</taxon>
        <taxon>rosids</taxon>
        <taxon>malvids</taxon>
        <taxon>Malvales</taxon>
        <taxon>Malvaceae</taxon>
        <taxon>Malvoideae</taxon>
        <taxon>Hibiscus</taxon>
    </lineage>
</organism>
<gene>
    <name evidence="1" type="ORF">V6N11_002497</name>
</gene>
<protein>
    <submittedName>
        <fullName evidence="1">Uncharacterized protein</fullName>
    </submittedName>
</protein>
<evidence type="ECO:0000313" key="1">
    <source>
        <dbReference type="EMBL" id="KAK9022215.1"/>
    </source>
</evidence>
<name>A0ABR2SAD8_9ROSI</name>